<reference evidence="2" key="1">
    <citation type="journal article" date="2019" name="Int. J. Syst. Evol. Microbiol.">
        <title>The Global Catalogue of Microorganisms (GCM) 10K type strain sequencing project: providing services to taxonomists for standard genome sequencing and annotation.</title>
        <authorList>
            <consortium name="The Broad Institute Genomics Platform"/>
            <consortium name="The Broad Institute Genome Sequencing Center for Infectious Disease"/>
            <person name="Wu L."/>
            <person name="Ma J."/>
        </authorList>
    </citation>
    <scope>NUCLEOTIDE SEQUENCE [LARGE SCALE GENOMIC DNA]</scope>
    <source>
        <strain evidence="2">CCUG 60527</strain>
    </source>
</reference>
<keyword evidence="2" id="KW-1185">Reference proteome</keyword>
<sequence>MLTPLAIQVIHVFENHEHSVCVSINDPHFHDNDNLDCEQLHYLQKVFSTEVYNDYEPIALQFYIDKSHEQPSILKVVHSSNQSSRAPPEV</sequence>
<protein>
    <submittedName>
        <fullName evidence="1">Uncharacterized protein</fullName>
    </submittedName>
</protein>
<evidence type="ECO:0000313" key="1">
    <source>
        <dbReference type="EMBL" id="MFD0991958.1"/>
    </source>
</evidence>
<organism evidence="1 2">
    <name type="scientific">Tenacibaculum geojense</name>
    <dbReference type="NCBI Taxonomy" id="915352"/>
    <lineage>
        <taxon>Bacteria</taxon>
        <taxon>Pseudomonadati</taxon>
        <taxon>Bacteroidota</taxon>
        <taxon>Flavobacteriia</taxon>
        <taxon>Flavobacteriales</taxon>
        <taxon>Flavobacteriaceae</taxon>
        <taxon>Tenacibaculum</taxon>
    </lineage>
</organism>
<comment type="caution">
    <text evidence="1">The sequence shown here is derived from an EMBL/GenBank/DDBJ whole genome shotgun (WGS) entry which is preliminary data.</text>
</comment>
<dbReference type="Proteomes" id="UP001597062">
    <property type="component" value="Unassembled WGS sequence"/>
</dbReference>
<gene>
    <name evidence="1" type="ORF">ACFQ1U_01960</name>
</gene>
<evidence type="ECO:0000313" key="2">
    <source>
        <dbReference type="Proteomes" id="UP001597062"/>
    </source>
</evidence>
<proteinExistence type="predicted"/>
<dbReference type="EMBL" id="JBHTJR010000014">
    <property type="protein sequence ID" value="MFD0991958.1"/>
    <property type="molecule type" value="Genomic_DNA"/>
</dbReference>
<name>A0ABW3JN88_9FLAO</name>
<dbReference type="RefSeq" id="WP_386104756.1">
    <property type="nucleotide sequence ID" value="NZ_JBHTJR010000014.1"/>
</dbReference>
<accession>A0ABW3JN88</accession>